<feature type="compositionally biased region" description="Low complexity" evidence="2">
    <location>
        <begin position="373"/>
        <end position="402"/>
    </location>
</feature>
<dbReference type="SUPFAM" id="SSF49785">
    <property type="entry name" value="Galactose-binding domain-like"/>
    <property type="match status" value="1"/>
</dbReference>
<dbReference type="Gene3D" id="1.10.3020.20">
    <property type="match status" value="1"/>
</dbReference>
<dbReference type="PANTHER" id="PTHR43056">
    <property type="entry name" value="PEPTIDASE S9 PROLYL OLIGOPEPTIDASE"/>
    <property type="match status" value="1"/>
</dbReference>
<proteinExistence type="predicted"/>
<dbReference type="InterPro" id="IPR013736">
    <property type="entry name" value="Xaa-Pro_dipept_C"/>
</dbReference>
<name>C8XD70_NAKMY</name>
<dbReference type="Pfam" id="PF08530">
    <property type="entry name" value="PepX_C"/>
    <property type="match status" value="1"/>
</dbReference>
<reference evidence="4 5" key="2">
    <citation type="journal article" date="2010" name="Stand. Genomic Sci.">
        <title>Complete genome sequence of Nakamurella multipartita type strain (Y-104).</title>
        <authorList>
            <person name="Tice H."/>
            <person name="Mayilraj S."/>
            <person name="Sims D."/>
            <person name="Lapidus A."/>
            <person name="Nolan M."/>
            <person name="Lucas S."/>
            <person name="Glavina Del Rio T."/>
            <person name="Copeland A."/>
            <person name="Cheng J.F."/>
            <person name="Meincke L."/>
            <person name="Bruce D."/>
            <person name="Goodwin L."/>
            <person name="Pitluck S."/>
            <person name="Ivanova N."/>
            <person name="Mavromatis K."/>
            <person name="Ovchinnikova G."/>
            <person name="Pati A."/>
            <person name="Chen A."/>
            <person name="Palaniappan K."/>
            <person name="Land M."/>
            <person name="Hauser L."/>
            <person name="Chang Y.J."/>
            <person name="Jeffries C.D."/>
            <person name="Detter J.C."/>
            <person name="Brettin T."/>
            <person name="Rohde M."/>
            <person name="Goker M."/>
            <person name="Bristow J."/>
            <person name="Eisen J.A."/>
            <person name="Markowitz V."/>
            <person name="Hugenholtz P."/>
            <person name="Kyrpides N.C."/>
            <person name="Klenk H.P."/>
            <person name="Chen F."/>
        </authorList>
    </citation>
    <scope>NUCLEOTIDE SEQUENCE [LARGE SCALE GENOMIC DNA]</scope>
    <source>
        <strain evidence="5">ATCC 700099 / DSM 44233 / CIP 104796 / JCM 9543 / NBRC 105858 / Y-104</strain>
    </source>
</reference>
<evidence type="ECO:0000313" key="5">
    <source>
        <dbReference type="Proteomes" id="UP000002218"/>
    </source>
</evidence>
<dbReference type="GO" id="GO:0008239">
    <property type="term" value="F:dipeptidyl-peptidase activity"/>
    <property type="evidence" value="ECO:0007669"/>
    <property type="project" value="InterPro"/>
</dbReference>
<dbReference type="InterPro" id="IPR029058">
    <property type="entry name" value="AB_hydrolase_fold"/>
</dbReference>
<dbReference type="STRING" id="479431.Namu_5294"/>
<dbReference type="PANTHER" id="PTHR43056:SF10">
    <property type="entry name" value="COCE_NOND FAMILY, PUTATIVE (AFU_ORTHOLOGUE AFUA_7G00600)-RELATED"/>
    <property type="match status" value="1"/>
</dbReference>
<dbReference type="Proteomes" id="UP000002218">
    <property type="component" value="Chromosome"/>
</dbReference>
<dbReference type="InParanoid" id="C8XD70"/>
<dbReference type="HOGENOM" id="CLU_015590_3_0_11"/>
<protein>
    <submittedName>
        <fullName evidence="4">Peptidase S15</fullName>
    </submittedName>
</protein>
<keyword evidence="1" id="KW-0378">Hydrolase</keyword>
<evidence type="ECO:0000256" key="2">
    <source>
        <dbReference type="SAM" id="MobiDB-lite"/>
    </source>
</evidence>
<keyword evidence="5" id="KW-1185">Reference proteome</keyword>
<dbReference type="NCBIfam" id="TIGR00976">
    <property type="entry name" value="CocE_NonD"/>
    <property type="match status" value="2"/>
</dbReference>
<dbReference type="RefSeq" id="WP_015750364.1">
    <property type="nucleotide sequence ID" value="NC_013235.1"/>
</dbReference>
<feature type="region of interest" description="Disordered" evidence="2">
    <location>
        <begin position="372"/>
        <end position="410"/>
    </location>
</feature>
<dbReference type="AlphaFoldDB" id="C8XD70"/>
<dbReference type="Gene3D" id="2.60.120.260">
    <property type="entry name" value="Galactose-binding domain-like"/>
    <property type="match status" value="1"/>
</dbReference>
<gene>
    <name evidence="4" type="ordered locus">Namu_5294</name>
</gene>
<dbReference type="SUPFAM" id="SSF53474">
    <property type="entry name" value="alpha/beta-Hydrolases"/>
    <property type="match status" value="1"/>
</dbReference>
<sequence length="599" mass="66362">MIRRGADPTTDTRWSRARTALRRILRPPITITDPPAGALAQWDVPVPMRDGVHLRANVFRPLGDGPFPVLLCAHPYGKDDIPLHHRTRRGYRPSLQYRLMRSAPVTHSAWTSWEAPDPAHWVGRGYVVVNADLRGWGTSEGEPTALSAQEGLDVHDLVQWAGTQPWSNGRVGMSGVSYLALSQWAGAATRPSHLAAICPWEGFTDCYRDFARPGGILETGFLTVWGTAMRRRSRGRVDLLGPARRRREFDQWWADRDRDLARIDVPALICGSFSDHNLHTAGSFEGFRRIGSAHRWLYTHRGPKWATYYSPEALAAQARFFDHFVKGQDTGIADQLPVRLEIRDDRTTITRVGDHADWPPPGIGWRTLHCRPDGTLTDPGTDTDPGADTGTDTDPGADTGTDTESDIGPTTVGFAARRGRISFTHRFAADTDVVGPMELSLTLSVDAGDDLSVFAGVRKFRDGREITFEGSYGFQGDLVTHGLLLACHRALDPSRSRDGVPWHPHTAREPLVAGRPVRLRIGLLPSATHFRAGDELRLDVQAHWFHGRNPLLGQFPAGYRRVGRGTATLHLGAPGCDLRIPVLDRDDQEAPFLAQVTRQ</sequence>
<evidence type="ECO:0000313" key="4">
    <source>
        <dbReference type="EMBL" id="ACV81560.1"/>
    </source>
</evidence>
<reference evidence="5" key="1">
    <citation type="submission" date="2009-09" db="EMBL/GenBank/DDBJ databases">
        <title>The complete genome of Nakamurella multipartita DSM 44233.</title>
        <authorList>
            <consortium name="US DOE Joint Genome Institute (JGI-PGF)"/>
            <person name="Lucas S."/>
            <person name="Copeland A."/>
            <person name="Lapidus A."/>
            <person name="Glavina del Rio T."/>
            <person name="Dalin E."/>
            <person name="Tice H."/>
            <person name="Bruce D."/>
            <person name="Goodwin L."/>
            <person name="Pitluck S."/>
            <person name="Kyrpides N."/>
            <person name="Mavromatis K."/>
            <person name="Ivanova N."/>
            <person name="Ovchinnikova G."/>
            <person name="Sims D."/>
            <person name="Meincke L."/>
            <person name="Brettin T."/>
            <person name="Detter J.C."/>
            <person name="Han C."/>
            <person name="Larimer F."/>
            <person name="Land M."/>
            <person name="Hauser L."/>
            <person name="Markowitz V."/>
            <person name="Cheng J.-F."/>
            <person name="Hugenholtz P."/>
            <person name="Woyke T."/>
            <person name="Wu D."/>
            <person name="Klenk H.-P."/>
            <person name="Eisen J.A."/>
        </authorList>
    </citation>
    <scope>NUCLEOTIDE SEQUENCE [LARGE SCALE GENOMIC DNA]</scope>
    <source>
        <strain evidence="5">ATCC 700099 / DSM 44233 / CIP 104796 / JCM 9543 / NBRC 105858 / Y-104</strain>
    </source>
</reference>
<evidence type="ECO:0000256" key="1">
    <source>
        <dbReference type="ARBA" id="ARBA00022801"/>
    </source>
</evidence>
<dbReference type="eggNOG" id="COG2936">
    <property type="taxonomic scope" value="Bacteria"/>
</dbReference>
<dbReference type="EMBL" id="CP001737">
    <property type="protein sequence ID" value="ACV81560.1"/>
    <property type="molecule type" value="Genomic_DNA"/>
</dbReference>
<feature type="domain" description="Xaa-Pro dipeptidyl-peptidase C-terminal" evidence="3">
    <location>
        <begin position="318"/>
        <end position="579"/>
    </location>
</feature>
<accession>C8XD70</accession>
<dbReference type="Pfam" id="PF02129">
    <property type="entry name" value="Peptidase_S15"/>
    <property type="match status" value="1"/>
</dbReference>
<organism evidence="4 5">
    <name type="scientific">Nakamurella multipartita (strain ATCC 700099 / DSM 44233 / CIP 104796 / JCM 9543 / NBRC 105858 / Y-104)</name>
    <name type="common">Microsphaera multipartita</name>
    <dbReference type="NCBI Taxonomy" id="479431"/>
    <lineage>
        <taxon>Bacteria</taxon>
        <taxon>Bacillati</taxon>
        <taxon>Actinomycetota</taxon>
        <taxon>Actinomycetes</taxon>
        <taxon>Nakamurellales</taxon>
        <taxon>Nakamurellaceae</taxon>
        <taxon>Nakamurella</taxon>
    </lineage>
</organism>
<dbReference type="SMART" id="SM00939">
    <property type="entry name" value="PepX_C"/>
    <property type="match status" value="1"/>
</dbReference>
<dbReference type="InterPro" id="IPR005674">
    <property type="entry name" value="CocE/Ser_esterase"/>
</dbReference>
<dbReference type="InterPro" id="IPR050585">
    <property type="entry name" value="Xaa-Pro_dipeptidyl-ppase/CocE"/>
</dbReference>
<dbReference type="KEGG" id="nml:Namu_5294"/>
<dbReference type="InterPro" id="IPR008979">
    <property type="entry name" value="Galactose-bd-like_sf"/>
</dbReference>
<dbReference type="OrthoDB" id="5240615at2"/>
<dbReference type="InterPro" id="IPR000383">
    <property type="entry name" value="Xaa-Pro-like_dom"/>
</dbReference>
<dbReference type="Gene3D" id="3.40.50.1820">
    <property type="entry name" value="alpha/beta hydrolase"/>
    <property type="match status" value="1"/>
</dbReference>
<evidence type="ECO:0000259" key="3">
    <source>
        <dbReference type="SMART" id="SM00939"/>
    </source>
</evidence>